<dbReference type="InterPro" id="IPR027417">
    <property type="entry name" value="P-loop_NTPase"/>
</dbReference>
<dbReference type="PROSITE" id="PS00675">
    <property type="entry name" value="SIGMA54_INTERACT_1"/>
    <property type="match status" value="1"/>
</dbReference>
<dbReference type="InterPro" id="IPR003593">
    <property type="entry name" value="AAA+_ATPase"/>
</dbReference>
<dbReference type="Pfam" id="PF02954">
    <property type="entry name" value="HTH_8"/>
    <property type="match status" value="1"/>
</dbReference>
<dbReference type="SUPFAM" id="SSF52540">
    <property type="entry name" value="P-loop containing nucleoside triphosphate hydrolases"/>
    <property type="match status" value="1"/>
</dbReference>
<dbReference type="Pfam" id="PF25601">
    <property type="entry name" value="AAA_lid_14"/>
    <property type="match status" value="1"/>
</dbReference>
<evidence type="ECO:0000259" key="6">
    <source>
        <dbReference type="PROSITE" id="PS50045"/>
    </source>
</evidence>
<dbReference type="PANTHER" id="PTHR32071">
    <property type="entry name" value="TRANSCRIPTIONAL REGULATORY PROTEIN"/>
    <property type="match status" value="1"/>
</dbReference>
<dbReference type="SMART" id="SM00382">
    <property type="entry name" value="AAA"/>
    <property type="match status" value="1"/>
</dbReference>
<dbReference type="InterPro" id="IPR002078">
    <property type="entry name" value="Sigma_54_int"/>
</dbReference>
<keyword evidence="4" id="KW-0238">DNA-binding</keyword>
<proteinExistence type="predicted"/>
<dbReference type="InterPro" id="IPR009057">
    <property type="entry name" value="Homeodomain-like_sf"/>
</dbReference>
<feature type="domain" description="Sigma-54 factor interaction" evidence="6">
    <location>
        <begin position="198"/>
        <end position="427"/>
    </location>
</feature>
<evidence type="ECO:0000256" key="4">
    <source>
        <dbReference type="ARBA" id="ARBA00023125"/>
    </source>
</evidence>
<evidence type="ECO:0000256" key="2">
    <source>
        <dbReference type="ARBA" id="ARBA00022840"/>
    </source>
</evidence>
<keyword evidence="5" id="KW-0804">Transcription</keyword>
<keyword evidence="8" id="KW-1185">Reference proteome</keyword>
<dbReference type="SUPFAM" id="SSF46689">
    <property type="entry name" value="Homeodomain-like"/>
    <property type="match status" value="1"/>
</dbReference>
<keyword evidence="3" id="KW-0805">Transcription regulation</keyword>
<dbReference type="EMBL" id="JAYFUL010000016">
    <property type="protein sequence ID" value="MEA5258346.1"/>
    <property type="molecule type" value="Genomic_DNA"/>
</dbReference>
<evidence type="ECO:0000313" key="7">
    <source>
        <dbReference type="EMBL" id="MEA5258346.1"/>
    </source>
</evidence>
<dbReference type="RefSeq" id="WP_323249374.1">
    <property type="nucleotide sequence ID" value="NZ_JAYFUL010000016.1"/>
</dbReference>
<dbReference type="Proteomes" id="UP001304671">
    <property type="component" value="Unassembled WGS sequence"/>
</dbReference>
<dbReference type="Gene3D" id="3.40.50.300">
    <property type="entry name" value="P-loop containing nucleotide triphosphate hydrolases"/>
    <property type="match status" value="1"/>
</dbReference>
<organism evidence="7 8">
    <name type="scientific">Arcicella aquatica</name>
    <dbReference type="NCBI Taxonomy" id="217141"/>
    <lineage>
        <taxon>Bacteria</taxon>
        <taxon>Pseudomonadati</taxon>
        <taxon>Bacteroidota</taxon>
        <taxon>Cytophagia</taxon>
        <taxon>Cytophagales</taxon>
        <taxon>Flectobacillaceae</taxon>
        <taxon>Arcicella</taxon>
    </lineage>
</organism>
<keyword evidence="1" id="KW-0547">Nucleotide-binding</keyword>
<dbReference type="CDD" id="cd00009">
    <property type="entry name" value="AAA"/>
    <property type="match status" value="1"/>
</dbReference>
<accession>A0ABU5QMQ7</accession>
<evidence type="ECO:0000256" key="1">
    <source>
        <dbReference type="ARBA" id="ARBA00022741"/>
    </source>
</evidence>
<name>A0ABU5QMQ7_9BACT</name>
<dbReference type="Pfam" id="PF00158">
    <property type="entry name" value="Sigma54_activat"/>
    <property type="match status" value="1"/>
</dbReference>
<sequence>MGKQHSSSPKVNIENNKNKLSLGELGYETSTLSSLHHLCNNINNAKSISEFEGVIEAFVHQKFGDFFYVLSFFQDTQENDFVFLGNLQESLTNEYLLFLDDKILSSENPILLKDNELMKEAGIVESMILGLQQEFGMKGYLSLHSKKQAVFSEYHRQLLSIISHIIIPRVYFIINKEHHLTQIQSSNKINQVSPFSNLIGVSPTIKEVYKLINLVALSDATVLLLGESGTGKELVAKAIHDTSLRTNRELIKVNCAAIPASLLESELFGHEKGAFTGANQKRIGKFELAHESTLFLDEIGELPIELQVKLLRVLQEKEIERIGGQRTIKVDVRIIAATNRNLEEEVSEGRFRLDLYYRLNVFPITLPPLRERKEDIPLLVAHFIEKYAPKVGKKIKGISNKVLEKLLLHPWIGNIRELEHLIERSILLTTGDIIKQINFAEIPLQNNVEFEIKTLATVEHDYILKVLKLCNGRIFGQNGAAVRLNLPPTTLISKMKKLGIKKEHFVTIN</sequence>
<evidence type="ECO:0000313" key="8">
    <source>
        <dbReference type="Proteomes" id="UP001304671"/>
    </source>
</evidence>
<evidence type="ECO:0000256" key="5">
    <source>
        <dbReference type="ARBA" id="ARBA00023163"/>
    </source>
</evidence>
<comment type="caution">
    <text evidence="7">The sequence shown here is derived from an EMBL/GenBank/DDBJ whole genome shotgun (WGS) entry which is preliminary data.</text>
</comment>
<dbReference type="PANTHER" id="PTHR32071:SF117">
    <property type="entry name" value="PTS-DEPENDENT DIHYDROXYACETONE KINASE OPERON REGULATORY PROTEIN-RELATED"/>
    <property type="match status" value="1"/>
</dbReference>
<gene>
    <name evidence="7" type="ORF">VB264_11185</name>
</gene>
<protein>
    <submittedName>
        <fullName evidence="7">Sigma-54 dependent transcriptional regulator</fullName>
    </submittedName>
</protein>
<dbReference type="PROSITE" id="PS50045">
    <property type="entry name" value="SIGMA54_INTERACT_4"/>
    <property type="match status" value="1"/>
</dbReference>
<evidence type="ECO:0000256" key="3">
    <source>
        <dbReference type="ARBA" id="ARBA00023015"/>
    </source>
</evidence>
<dbReference type="Gene3D" id="1.10.8.60">
    <property type="match status" value="1"/>
</dbReference>
<reference evidence="7 8" key="1">
    <citation type="submission" date="2023-12" db="EMBL/GenBank/DDBJ databases">
        <title>Novel species of the genus Arcicella isolated from rivers.</title>
        <authorList>
            <person name="Lu H."/>
        </authorList>
    </citation>
    <scope>NUCLEOTIDE SEQUENCE [LARGE SCALE GENOMIC DNA]</scope>
    <source>
        <strain evidence="7 8">LMG 21963</strain>
    </source>
</reference>
<dbReference type="Gene3D" id="1.10.10.60">
    <property type="entry name" value="Homeodomain-like"/>
    <property type="match status" value="1"/>
</dbReference>
<keyword evidence="2" id="KW-0067">ATP-binding</keyword>
<dbReference type="InterPro" id="IPR002197">
    <property type="entry name" value="HTH_Fis"/>
</dbReference>
<dbReference type="InterPro" id="IPR058031">
    <property type="entry name" value="AAA_lid_NorR"/>
</dbReference>
<dbReference type="InterPro" id="IPR025662">
    <property type="entry name" value="Sigma_54_int_dom_ATP-bd_1"/>
</dbReference>